<comment type="caution">
    <text evidence="1">The sequence shown here is derived from an EMBL/GenBank/DDBJ whole genome shotgun (WGS) entry which is preliminary data.</text>
</comment>
<dbReference type="EMBL" id="VGLS01000528">
    <property type="protein sequence ID" value="MBM3225273.1"/>
    <property type="molecule type" value="Genomic_DNA"/>
</dbReference>
<dbReference type="Gene3D" id="3.40.30.10">
    <property type="entry name" value="Glutaredoxin"/>
    <property type="match status" value="1"/>
</dbReference>
<accession>A0A937W1R3</accession>
<organism evidence="1 2">
    <name type="scientific">Tectimicrobiota bacterium</name>
    <dbReference type="NCBI Taxonomy" id="2528274"/>
    <lineage>
        <taxon>Bacteria</taxon>
        <taxon>Pseudomonadati</taxon>
        <taxon>Nitrospinota/Tectimicrobiota group</taxon>
        <taxon>Candidatus Tectimicrobiota</taxon>
    </lineage>
</organism>
<sequence>MPASRKLGRADAIALAHAAQRLIAAKGKKITDIDLQTAPPGDDTLAALMLGPTGNLRAPIMRVGQTLLVGYNDQAFTAVFG</sequence>
<name>A0A937W1R3_UNCTE</name>
<proteinExistence type="predicted"/>
<reference evidence="1" key="1">
    <citation type="submission" date="2019-03" db="EMBL/GenBank/DDBJ databases">
        <title>Lake Tanganyika Metagenome-Assembled Genomes (MAGs).</title>
        <authorList>
            <person name="Tran P."/>
        </authorList>
    </citation>
    <scope>NUCLEOTIDE SEQUENCE</scope>
    <source>
        <strain evidence="1">K_DeepCast_65m_m2_066</strain>
    </source>
</reference>
<gene>
    <name evidence="1" type="ORF">FJZ47_15930</name>
</gene>
<dbReference type="Proteomes" id="UP000712673">
    <property type="component" value="Unassembled WGS sequence"/>
</dbReference>
<dbReference type="AlphaFoldDB" id="A0A937W1R3"/>
<protein>
    <submittedName>
        <fullName evidence="1">Uncharacterized protein</fullName>
    </submittedName>
</protein>
<evidence type="ECO:0000313" key="1">
    <source>
        <dbReference type="EMBL" id="MBM3225273.1"/>
    </source>
</evidence>
<evidence type="ECO:0000313" key="2">
    <source>
        <dbReference type="Proteomes" id="UP000712673"/>
    </source>
</evidence>